<accession>A0A6G4AK68</accession>
<protein>
    <recommendedName>
        <fullName evidence="1">Helix-turn-helix domain-containing protein</fullName>
    </recommendedName>
</protein>
<dbReference type="GO" id="GO:0006355">
    <property type="term" value="P:regulation of DNA-templated transcription"/>
    <property type="evidence" value="ECO:0007669"/>
    <property type="project" value="InterPro"/>
</dbReference>
<dbReference type="InterPro" id="IPR016032">
    <property type="entry name" value="Sig_transdc_resp-reg_C-effctor"/>
</dbReference>
<dbReference type="Gene3D" id="1.10.10.10">
    <property type="entry name" value="Winged helix-like DNA-binding domain superfamily/Winged helix DNA-binding domain"/>
    <property type="match status" value="1"/>
</dbReference>
<dbReference type="InterPro" id="IPR036388">
    <property type="entry name" value="WH-like_DNA-bd_sf"/>
</dbReference>
<dbReference type="InterPro" id="IPR045745">
    <property type="entry name" value="HTH_58_Actinobacteria-type"/>
</dbReference>
<dbReference type="Pfam" id="PF19575">
    <property type="entry name" value="HTH_58"/>
    <property type="match status" value="1"/>
</dbReference>
<keyword evidence="3" id="KW-1185">Reference proteome</keyword>
<dbReference type="SUPFAM" id="SSF46894">
    <property type="entry name" value="C-terminal effector domain of the bipartite response regulators"/>
    <property type="match status" value="1"/>
</dbReference>
<feature type="domain" description="Helix-turn-helix" evidence="1">
    <location>
        <begin position="187"/>
        <end position="244"/>
    </location>
</feature>
<evidence type="ECO:0000313" key="2">
    <source>
        <dbReference type="EMBL" id="NEW73735.1"/>
    </source>
</evidence>
<evidence type="ECO:0000259" key="1">
    <source>
        <dbReference type="Pfam" id="PF19575"/>
    </source>
</evidence>
<comment type="caution">
    <text evidence="2">The sequence shown here is derived from an EMBL/GenBank/DDBJ whole genome shotgun (WGS) entry which is preliminary data.</text>
</comment>
<proteinExistence type="predicted"/>
<dbReference type="Proteomes" id="UP000476310">
    <property type="component" value="Unassembled WGS sequence"/>
</dbReference>
<dbReference type="GO" id="GO:0003677">
    <property type="term" value="F:DNA binding"/>
    <property type="evidence" value="ECO:0007669"/>
    <property type="project" value="InterPro"/>
</dbReference>
<dbReference type="EMBL" id="JAAIKT010000035">
    <property type="protein sequence ID" value="NEW73735.1"/>
    <property type="molecule type" value="Genomic_DNA"/>
</dbReference>
<sequence length="257" mass="28533">MTSRPPEWLGLSAREREAVQLMALGMTRTESATKMGVCTARVNCCLKNAAGKLRTPTWPGLVDRVYTLREIDPPESTTEGASIDLTRHHVLRGLADGRDLPWIAANSGLTVDTVREEARTLISLTDAKNTENLIHRGWELGLLGSSPTASAMRSFIRYDRINTSISWGSPHMTAQKLEDLPKIPPRKRLTGKDRENFRKDVSSVYKRVPKVSVRDISEVTGRSFGFIRTILLEAGIEMHSRGSSRGLPVPSDREAEV</sequence>
<name>A0A6G4AK68_9ACTN</name>
<organism evidence="2 3">
    <name type="scientific">Streptomyces rhizosphaericus</name>
    <dbReference type="NCBI Taxonomy" id="114699"/>
    <lineage>
        <taxon>Bacteria</taxon>
        <taxon>Bacillati</taxon>
        <taxon>Actinomycetota</taxon>
        <taxon>Actinomycetes</taxon>
        <taxon>Kitasatosporales</taxon>
        <taxon>Streptomycetaceae</taxon>
        <taxon>Streptomyces</taxon>
        <taxon>Streptomyces violaceusniger group</taxon>
    </lineage>
</organism>
<reference evidence="2" key="1">
    <citation type="submission" date="2020-02" db="EMBL/GenBank/DDBJ databases">
        <title>A new Streptomyces sp. for controlling soil-borne diseases.</title>
        <authorList>
            <person name="Li X."/>
            <person name="Tian Y."/>
            <person name="Gao K."/>
        </authorList>
    </citation>
    <scope>NUCLEOTIDE SEQUENCE [LARGE SCALE GENOMIC DNA]</scope>
    <source>
        <strain evidence="2">0250</strain>
    </source>
</reference>
<evidence type="ECO:0000313" key="3">
    <source>
        <dbReference type="Proteomes" id="UP000476310"/>
    </source>
</evidence>
<gene>
    <name evidence="2" type="ORF">G4H13_26080</name>
</gene>
<dbReference type="AlphaFoldDB" id="A0A6G4AK68"/>
<dbReference type="RefSeq" id="WP_164430967.1">
    <property type="nucleotide sequence ID" value="NZ_JAAIKT010000035.1"/>
</dbReference>